<organism evidence="2 3">
    <name type="scientific">Pseudomonas aeruginosa</name>
    <dbReference type="NCBI Taxonomy" id="287"/>
    <lineage>
        <taxon>Bacteria</taxon>
        <taxon>Pseudomonadati</taxon>
        <taxon>Pseudomonadota</taxon>
        <taxon>Gammaproteobacteria</taxon>
        <taxon>Pseudomonadales</taxon>
        <taxon>Pseudomonadaceae</taxon>
        <taxon>Pseudomonas</taxon>
    </lineage>
</organism>
<reference evidence="2 3" key="1">
    <citation type="submission" date="2018-07" db="EMBL/GenBank/DDBJ databases">
        <title>Mechanisms of high-level aminoglycoside resistance among Gram-negative pathogens in Brazil.</title>
        <authorList>
            <person name="Ballaben A.S."/>
            <person name="Darini A.L.C."/>
            <person name="Doi Y."/>
        </authorList>
    </citation>
    <scope>NUCLEOTIDE SEQUENCE [LARGE SCALE GENOMIC DNA]</scope>
    <source>
        <strain evidence="2 3">B2-305</strain>
    </source>
</reference>
<dbReference type="EMBL" id="QORE01000655">
    <property type="protein sequence ID" value="RCI73304.1"/>
    <property type="molecule type" value="Genomic_DNA"/>
</dbReference>
<dbReference type="Proteomes" id="UP000253594">
    <property type="component" value="Unassembled WGS sequence"/>
</dbReference>
<feature type="domain" description="Antitoxin SocA-like Panacea" evidence="1">
    <location>
        <begin position="27"/>
        <end position="121"/>
    </location>
</feature>
<comment type="caution">
    <text evidence="2">The sequence shown here is derived from an EMBL/GenBank/DDBJ whole genome shotgun (WGS) entry which is preliminary data.</text>
</comment>
<evidence type="ECO:0000313" key="2">
    <source>
        <dbReference type="EMBL" id="RCI73304.1"/>
    </source>
</evidence>
<gene>
    <name evidence="2" type="ORF">DT376_19080</name>
</gene>
<dbReference type="AlphaFoldDB" id="A0A367M7D4"/>
<protein>
    <submittedName>
        <fullName evidence="2">DUF4065 domain-containing protein</fullName>
    </submittedName>
</protein>
<dbReference type="Pfam" id="PF13274">
    <property type="entry name" value="SocA_Panacea"/>
    <property type="match status" value="1"/>
</dbReference>
<accession>A0A367M7D4</accession>
<dbReference type="InterPro" id="IPR025272">
    <property type="entry name" value="SocA_Panacea"/>
</dbReference>
<dbReference type="RefSeq" id="WP_024007801.1">
    <property type="nucleotide sequence ID" value="NZ_CAADMV010000235.1"/>
</dbReference>
<name>A0A367M7D4_PSEAI</name>
<evidence type="ECO:0000313" key="3">
    <source>
        <dbReference type="Proteomes" id="UP000253594"/>
    </source>
</evidence>
<evidence type="ECO:0000259" key="1">
    <source>
        <dbReference type="Pfam" id="PF13274"/>
    </source>
</evidence>
<proteinExistence type="predicted"/>
<sequence length="157" mass="17719">MYDVLTVADAILKIAKSKGVSLTPMQLMKLVYIAHGWSLGLRGIDLFRNRIEAWQYGPVMPDLYHATKQFGRNPIPLHMVGEGPPPVSMEDVDFLTDVFDKYGHLSGPQLSYLTHQSGTPWDTMYHPELRGVEIPDDLISSHYKDLLRGRRPMNVGA</sequence>